<evidence type="ECO:0000313" key="2">
    <source>
        <dbReference type="Proteomes" id="UP000789366"/>
    </source>
</evidence>
<dbReference type="Proteomes" id="UP000789366">
    <property type="component" value="Unassembled WGS sequence"/>
</dbReference>
<gene>
    <name evidence="1" type="ORF">SPELUC_LOCUS15604</name>
</gene>
<sequence>VIASIYADFSDLIYLHEEKKMEAMSPKKKKRIRDFYTYFEIFQ</sequence>
<evidence type="ECO:0000313" key="1">
    <source>
        <dbReference type="EMBL" id="CAG8768204.1"/>
    </source>
</evidence>
<feature type="non-terminal residue" evidence="1">
    <location>
        <position position="1"/>
    </location>
</feature>
<dbReference type="EMBL" id="CAJVPW010052439">
    <property type="protein sequence ID" value="CAG8768204.1"/>
    <property type="molecule type" value="Genomic_DNA"/>
</dbReference>
<proteinExistence type="predicted"/>
<organism evidence="1 2">
    <name type="scientific">Cetraspora pellucida</name>
    <dbReference type="NCBI Taxonomy" id="1433469"/>
    <lineage>
        <taxon>Eukaryota</taxon>
        <taxon>Fungi</taxon>
        <taxon>Fungi incertae sedis</taxon>
        <taxon>Mucoromycota</taxon>
        <taxon>Glomeromycotina</taxon>
        <taxon>Glomeromycetes</taxon>
        <taxon>Diversisporales</taxon>
        <taxon>Gigasporaceae</taxon>
        <taxon>Cetraspora</taxon>
    </lineage>
</organism>
<comment type="caution">
    <text evidence="1">The sequence shown here is derived from an EMBL/GenBank/DDBJ whole genome shotgun (WGS) entry which is preliminary data.</text>
</comment>
<keyword evidence="2" id="KW-1185">Reference proteome</keyword>
<name>A0ACA9QX73_9GLOM</name>
<accession>A0ACA9QX73</accession>
<protein>
    <submittedName>
        <fullName evidence="1">12287_t:CDS:1</fullName>
    </submittedName>
</protein>
<reference evidence="1" key="1">
    <citation type="submission" date="2021-06" db="EMBL/GenBank/DDBJ databases">
        <authorList>
            <person name="Kallberg Y."/>
            <person name="Tangrot J."/>
            <person name="Rosling A."/>
        </authorList>
    </citation>
    <scope>NUCLEOTIDE SEQUENCE</scope>
    <source>
        <strain evidence="1">28 12/20/2015</strain>
    </source>
</reference>
<feature type="non-terminal residue" evidence="1">
    <location>
        <position position="43"/>
    </location>
</feature>